<dbReference type="RefSeq" id="WP_344313044.1">
    <property type="nucleotide sequence ID" value="NZ_BAAANY010000020.1"/>
</dbReference>
<proteinExistence type="predicted"/>
<sequence>MPAQSSPGAADRLRQIESVTDPSLARLGPTELINELLARVLEALSADTAAVLLLEDDELVVTTARGLQEERRAGIGVPTAGSFAGQVVAARRPLALDDVSPATVLDPVLLSAGIRTLLGVPLVAADRLLGVLHVGRLAQVGFTDEDADLLQMVADRVALAMQTELSREDRSAAQMLQRSLMPARLPEVPGLRLAARYVPGEGENIGGDWYDLFTLPSGRFCVVMGDVAGHGLAAAVVMGRLRSALRAYALEYEDPAEVLQRLDAKARHFEAGSMATVLYAVFDTDLRRVRISLAGHLPPVVAGPGQPARVADLPVDPPVGVLAAARRRTSTVELPARVMVAFYTDGLVERRGVSIDAGMDALCRAVVDADPEEVCAAVMASMLGRTAPADDVALLILRRRAG</sequence>
<dbReference type="SMART" id="SM00065">
    <property type="entry name" value="GAF"/>
    <property type="match status" value="1"/>
</dbReference>
<dbReference type="InterPro" id="IPR029016">
    <property type="entry name" value="GAF-like_dom_sf"/>
</dbReference>
<gene>
    <name evidence="4" type="ORF">GCM10009765_51490</name>
</gene>
<accession>A0ABP4U0D0</accession>
<dbReference type="SMART" id="SM00331">
    <property type="entry name" value="PP2C_SIG"/>
    <property type="match status" value="1"/>
</dbReference>
<dbReference type="InterPro" id="IPR001932">
    <property type="entry name" value="PPM-type_phosphatase-like_dom"/>
</dbReference>
<dbReference type="SUPFAM" id="SSF55781">
    <property type="entry name" value="GAF domain-like"/>
    <property type="match status" value="1"/>
</dbReference>
<evidence type="ECO:0000313" key="5">
    <source>
        <dbReference type="Proteomes" id="UP001500618"/>
    </source>
</evidence>
<evidence type="ECO:0000259" key="3">
    <source>
        <dbReference type="SMART" id="SM00331"/>
    </source>
</evidence>
<evidence type="ECO:0000256" key="1">
    <source>
        <dbReference type="ARBA" id="ARBA00022801"/>
    </source>
</evidence>
<organism evidence="4 5">
    <name type="scientific">Fodinicola feengrottensis</name>
    <dbReference type="NCBI Taxonomy" id="435914"/>
    <lineage>
        <taxon>Bacteria</taxon>
        <taxon>Bacillati</taxon>
        <taxon>Actinomycetota</taxon>
        <taxon>Actinomycetes</taxon>
        <taxon>Mycobacteriales</taxon>
        <taxon>Fodinicola</taxon>
    </lineage>
</organism>
<dbReference type="Proteomes" id="UP001500618">
    <property type="component" value="Unassembled WGS sequence"/>
</dbReference>
<protein>
    <submittedName>
        <fullName evidence="4">SpoIIE family protein phosphatase</fullName>
    </submittedName>
</protein>
<keyword evidence="5" id="KW-1185">Reference proteome</keyword>
<dbReference type="Gene3D" id="3.60.40.10">
    <property type="entry name" value="PPM-type phosphatase domain"/>
    <property type="match status" value="1"/>
</dbReference>
<evidence type="ECO:0000259" key="2">
    <source>
        <dbReference type="SMART" id="SM00065"/>
    </source>
</evidence>
<dbReference type="PANTHER" id="PTHR43156:SF2">
    <property type="entry name" value="STAGE II SPORULATION PROTEIN E"/>
    <property type="match status" value="1"/>
</dbReference>
<name>A0ABP4U0D0_9ACTN</name>
<dbReference type="Pfam" id="PF07228">
    <property type="entry name" value="SpoIIE"/>
    <property type="match status" value="1"/>
</dbReference>
<dbReference type="PANTHER" id="PTHR43156">
    <property type="entry name" value="STAGE II SPORULATION PROTEIN E-RELATED"/>
    <property type="match status" value="1"/>
</dbReference>
<feature type="domain" description="PPM-type phosphatase" evidence="3">
    <location>
        <begin position="188"/>
        <end position="399"/>
    </location>
</feature>
<dbReference type="InterPro" id="IPR052016">
    <property type="entry name" value="Bact_Sigma-Reg"/>
</dbReference>
<keyword evidence="1" id="KW-0378">Hydrolase</keyword>
<dbReference type="InterPro" id="IPR036457">
    <property type="entry name" value="PPM-type-like_dom_sf"/>
</dbReference>
<comment type="caution">
    <text evidence="4">The sequence shown here is derived from an EMBL/GenBank/DDBJ whole genome shotgun (WGS) entry which is preliminary data.</text>
</comment>
<reference evidence="5" key="1">
    <citation type="journal article" date="2019" name="Int. J. Syst. Evol. Microbiol.">
        <title>The Global Catalogue of Microorganisms (GCM) 10K type strain sequencing project: providing services to taxonomists for standard genome sequencing and annotation.</title>
        <authorList>
            <consortium name="The Broad Institute Genomics Platform"/>
            <consortium name="The Broad Institute Genome Sequencing Center for Infectious Disease"/>
            <person name="Wu L."/>
            <person name="Ma J."/>
        </authorList>
    </citation>
    <scope>NUCLEOTIDE SEQUENCE [LARGE SCALE GENOMIC DNA]</scope>
    <source>
        <strain evidence="5">JCM 14718</strain>
    </source>
</reference>
<dbReference type="Pfam" id="PF01590">
    <property type="entry name" value="GAF"/>
    <property type="match status" value="1"/>
</dbReference>
<evidence type="ECO:0000313" key="4">
    <source>
        <dbReference type="EMBL" id="GAA1695955.1"/>
    </source>
</evidence>
<dbReference type="InterPro" id="IPR003018">
    <property type="entry name" value="GAF"/>
</dbReference>
<feature type="domain" description="GAF" evidence="2">
    <location>
        <begin position="28"/>
        <end position="171"/>
    </location>
</feature>
<dbReference type="Gene3D" id="3.30.450.40">
    <property type="match status" value="1"/>
</dbReference>
<dbReference type="EMBL" id="BAAANY010000020">
    <property type="protein sequence ID" value="GAA1695955.1"/>
    <property type="molecule type" value="Genomic_DNA"/>
</dbReference>